<evidence type="ECO:0000256" key="6">
    <source>
        <dbReference type="SAM" id="Phobius"/>
    </source>
</evidence>
<dbReference type="Pfam" id="PF03739">
    <property type="entry name" value="LptF_LptG"/>
    <property type="match status" value="2"/>
</dbReference>
<dbReference type="PANTHER" id="PTHR33529">
    <property type="entry name" value="SLR0882 PROTEIN-RELATED"/>
    <property type="match status" value="1"/>
</dbReference>
<evidence type="ECO:0000256" key="1">
    <source>
        <dbReference type="ARBA" id="ARBA00004651"/>
    </source>
</evidence>
<organism evidence="7">
    <name type="scientific">Roseihalotalea indica</name>
    <dbReference type="NCBI Taxonomy" id="2867963"/>
    <lineage>
        <taxon>Bacteria</taxon>
        <taxon>Pseudomonadati</taxon>
        <taxon>Bacteroidota</taxon>
        <taxon>Cytophagia</taxon>
        <taxon>Cytophagales</taxon>
        <taxon>Catalimonadaceae</taxon>
        <taxon>Roseihalotalea</taxon>
    </lineage>
</organism>
<dbReference type="EMBL" id="CP120682">
    <property type="protein sequence ID" value="WKN36016.1"/>
    <property type="molecule type" value="Genomic_DNA"/>
</dbReference>
<evidence type="ECO:0000313" key="7">
    <source>
        <dbReference type="EMBL" id="WKN36016.1"/>
    </source>
</evidence>
<dbReference type="GO" id="GO:0015920">
    <property type="term" value="P:lipopolysaccharide transport"/>
    <property type="evidence" value="ECO:0007669"/>
    <property type="project" value="TreeGrafter"/>
</dbReference>
<proteinExistence type="predicted"/>
<dbReference type="PANTHER" id="PTHR33529:SF6">
    <property type="entry name" value="YJGP_YJGQ FAMILY PERMEASE"/>
    <property type="match status" value="1"/>
</dbReference>
<dbReference type="AlphaFoldDB" id="A0AA49GPL0"/>
<name>A0AA49GPL0_9BACT</name>
<keyword evidence="3 6" id="KW-0812">Transmembrane</keyword>
<accession>A0AA49GPL0</accession>
<dbReference type="InterPro" id="IPR005495">
    <property type="entry name" value="LptG/LptF_permease"/>
</dbReference>
<evidence type="ECO:0000256" key="2">
    <source>
        <dbReference type="ARBA" id="ARBA00022475"/>
    </source>
</evidence>
<evidence type="ECO:0000256" key="3">
    <source>
        <dbReference type="ARBA" id="ARBA00022692"/>
    </source>
</evidence>
<keyword evidence="2" id="KW-1003">Cell membrane</keyword>
<keyword evidence="5 6" id="KW-0472">Membrane</keyword>
<evidence type="ECO:0000256" key="5">
    <source>
        <dbReference type="ARBA" id="ARBA00023136"/>
    </source>
</evidence>
<reference evidence="7" key="2">
    <citation type="journal article" date="2024" name="Antonie Van Leeuwenhoek">
        <title>Roseihalotalea indica gen. nov., sp. nov., a halophilic Bacteroidetes from mesopelagic Southwest Indian Ocean with higher carbohydrate metabolic potential.</title>
        <authorList>
            <person name="Chen B."/>
            <person name="Zhang M."/>
            <person name="Lin D."/>
            <person name="Ye J."/>
            <person name="Tang K."/>
        </authorList>
    </citation>
    <scope>NUCLEOTIDE SEQUENCE</scope>
    <source>
        <strain evidence="7">TK19036</strain>
    </source>
</reference>
<keyword evidence="4 6" id="KW-1133">Transmembrane helix</keyword>
<feature type="transmembrane region" description="Helical" evidence="6">
    <location>
        <begin position="12"/>
        <end position="33"/>
    </location>
</feature>
<feature type="transmembrane region" description="Helical" evidence="6">
    <location>
        <begin position="462"/>
        <end position="480"/>
    </location>
</feature>
<evidence type="ECO:0000256" key="4">
    <source>
        <dbReference type="ARBA" id="ARBA00022989"/>
    </source>
</evidence>
<sequence length="548" mass="61859">MKKIDKLVIKSFVGPFLLTFVVVVFILLTQYMLKYFDDFVGKGLGGEVFAELLFYFSINMTPVALPLAVLLSSLMTFGNLGEHFELTAIKGAGISLTRALLPLFVFVSGISFLAFLSNNYVVPRANLKAYSLLYDIKQKKPALDIQEGVFYGGIPNFKIKINKKFDDGVTIKDVIIYDHTTGLGNRDVILADSGKMYTIRNDRYLMLELFKGNRYSETTTLLASSGRSSGGEKFVRNNFDTTKLVFDLASFDLQRTKEEYFASHRRMQTIEQLSTSIDSMEYEKLAIKYDAFAGSTNFYNYHLRYDSLMPIGLEDKIVVPEVATDSIDSVEVIRQGGTIGLESPALKASSIKRQRQRTQNALSLNGSNRNKYEVTEVDTALMHRVDGEITEAQEASVVSKALNQSRTIKNTLQINAQKLRRLESDIQKNSYESNKKITQAISCLIMFLIGAPLGAIIKRGGLGVPVLISVCFFIAFYVLTEISRKWAEELVMNSYLAVWLPNLILLPFGIVFLIQARLDTRLLEGDFYRILFDRMRLQLKKINRKVPV</sequence>
<dbReference type="GO" id="GO:0043190">
    <property type="term" value="C:ATP-binding cassette (ABC) transporter complex"/>
    <property type="evidence" value="ECO:0007669"/>
    <property type="project" value="TreeGrafter"/>
</dbReference>
<feature type="transmembrane region" description="Helical" evidence="6">
    <location>
        <begin position="99"/>
        <end position="117"/>
    </location>
</feature>
<feature type="transmembrane region" description="Helical" evidence="6">
    <location>
        <begin position="437"/>
        <end position="455"/>
    </location>
</feature>
<feature type="transmembrane region" description="Helical" evidence="6">
    <location>
        <begin position="492"/>
        <end position="514"/>
    </location>
</feature>
<comment type="subcellular location">
    <subcellularLocation>
        <location evidence="1">Cell membrane</location>
        <topology evidence="1">Multi-pass membrane protein</topology>
    </subcellularLocation>
</comment>
<reference evidence="7" key="1">
    <citation type="journal article" date="2023" name="Comput. Struct. Biotechnol. J.">
        <title>Discovery of a novel marine Bacteroidetes with a rich repertoire of carbohydrate-active enzymes.</title>
        <authorList>
            <person name="Chen B."/>
            <person name="Liu G."/>
            <person name="Chen Q."/>
            <person name="Wang H."/>
            <person name="Liu L."/>
            <person name="Tang K."/>
        </authorList>
    </citation>
    <scope>NUCLEOTIDE SEQUENCE</scope>
    <source>
        <strain evidence="7">TK19036</strain>
    </source>
</reference>
<gene>
    <name evidence="7" type="ORF">K4G66_26985</name>
</gene>
<protein>
    <submittedName>
        <fullName evidence="7">LptF/LptG family permease</fullName>
    </submittedName>
</protein>
<feature type="transmembrane region" description="Helical" evidence="6">
    <location>
        <begin position="53"/>
        <end position="78"/>
    </location>
</feature>